<dbReference type="OrthoDB" id="8447559at2"/>
<dbReference type="InterPro" id="IPR046659">
    <property type="entry name" value="DUF6768"/>
</dbReference>
<dbReference type="Proteomes" id="UP000277498">
    <property type="component" value="Unassembled WGS sequence"/>
</dbReference>
<protein>
    <submittedName>
        <fullName evidence="2">Uncharacterized protein</fullName>
    </submittedName>
</protein>
<accession>A0A3P5Y0Q4</accession>
<feature type="transmembrane region" description="Helical" evidence="1">
    <location>
        <begin position="78"/>
        <end position="100"/>
    </location>
</feature>
<keyword evidence="1" id="KW-1133">Transmembrane helix</keyword>
<keyword evidence="3" id="KW-1185">Reference proteome</keyword>
<organism evidence="2 3">
    <name type="scientific">Pseudogemmobacter humi</name>
    <dbReference type="NCBI Taxonomy" id="2483812"/>
    <lineage>
        <taxon>Bacteria</taxon>
        <taxon>Pseudomonadati</taxon>
        <taxon>Pseudomonadota</taxon>
        <taxon>Alphaproteobacteria</taxon>
        <taxon>Rhodobacterales</taxon>
        <taxon>Paracoccaceae</taxon>
        <taxon>Pseudogemmobacter</taxon>
    </lineage>
</organism>
<dbReference type="EMBL" id="UXAW01000142">
    <property type="protein sequence ID" value="VDC34035.1"/>
    <property type="molecule type" value="Genomic_DNA"/>
</dbReference>
<evidence type="ECO:0000256" key="1">
    <source>
        <dbReference type="SAM" id="Phobius"/>
    </source>
</evidence>
<gene>
    <name evidence="2" type="ORF">XINFAN_04233</name>
</gene>
<evidence type="ECO:0000313" key="3">
    <source>
        <dbReference type="Proteomes" id="UP000277498"/>
    </source>
</evidence>
<keyword evidence="1" id="KW-0812">Transmembrane</keyword>
<dbReference type="RefSeq" id="WP_124088886.1">
    <property type="nucleotide sequence ID" value="NZ_UXAW01000142.1"/>
</dbReference>
<dbReference type="Pfam" id="PF20556">
    <property type="entry name" value="DUF6768"/>
    <property type="match status" value="1"/>
</dbReference>
<dbReference type="AlphaFoldDB" id="A0A3P5Y0Q4"/>
<keyword evidence="1" id="KW-0472">Membrane</keyword>
<reference evidence="2 3" key="1">
    <citation type="submission" date="2018-11" db="EMBL/GenBank/DDBJ databases">
        <authorList>
            <person name="Criscuolo A."/>
        </authorList>
    </citation>
    <scope>NUCLEOTIDE SEQUENCE [LARGE SCALE GENOMIC DNA]</scope>
    <source>
        <strain evidence="2">ACIP111625</strain>
    </source>
</reference>
<sequence length="130" mass="14667">MKELDKMIDEAIGEEERELLRRIGEEPGFFNQMSGIFGGSTGWVNAVLMVVQTVFFLTGIWTAWMFFAAGDPVSQLRWGLPATVLLLMGLMLKMMVWPSFQANRLLRELKLIQLQLARNAGQTDSGRTTV</sequence>
<name>A0A3P5Y0Q4_9RHOB</name>
<evidence type="ECO:0000313" key="2">
    <source>
        <dbReference type="EMBL" id="VDC34035.1"/>
    </source>
</evidence>
<feature type="transmembrane region" description="Helical" evidence="1">
    <location>
        <begin position="43"/>
        <end position="66"/>
    </location>
</feature>
<proteinExistence type="predicted"/>